<dbReference type="Proteomes" id="UP000077069">
    <property type="component" value="Unassembled WGS sequence"/>
</dbReference>
<organism evidence="1 2">
    <name type="scientific">Paraphaeosphaeria sporulosa</name>
    <dbReference type="NCBI Taxonomy" id="1460663"/>
    <lineage>
        <taxon>Eukaryota</taxon>
        <taxon>Fungi</taxon>
        <taxon>Dikarya</taxon>
        <taxon>Ascomycota</taxon>
        <taxon>Pezizomycotina</taxon>
        <taxon>Dothideomycetes</taxon>
        <taxon>Pleosporomycetidae</taxon>
        <taxon>Pleosporales</taxon>
        <taxon>Massarineae</taxon>
        <taxon>Didymosphaeriaceae</taxon>
        <taxon>Paraphaeosphaeria</taxon>
    </lineage>
</organism>
<accession>A0A177CSQ5</accession>
<dbReference type="EMBL" id="KV441549">
    <property type="protein sequence ID" value="OAG10563.1"/>
    <property type="molecule type" value="Genomic_DNA"/>
</dbReference>
<protein>
    <submittedName>
        <fullName evidence="1">Uncharacterized protein</fullName>
    </submittedName>
</protein>
<name>A0A177CSQ5_9PLEO</name>
<sequence length="109" mass="11984">MGSVDEAVQDCARVVHTDTQAMQTQHPYITVPPVINGTVNAMKAALHNVLRIDPWSEDAVKATWAPPPYDGVQRKLNVYSASKTEGEQAAWECMKYEKSGADRNSVLPT</sequence>
<proteinExistence type="predicted"/>
<dbReference type="GeneID" id="28766066"/>
<reference evidence="1 2" key="1">
    <citation type="submission" date="2016-05" db="EMBL/GenBank/DDBJ databases">
        <title>Comparative analysis of secretome profiles of manganese(II)-oxidizing ascomycete fungi.</title>
        <authorList>
            <consortium name="DOE Joint Genome Institute"/>
            <person name="Zeiner C.A."/>
            <person name="Purvine S.O."/>
            <person name="Zink E.M."/>
            <person name="Wu S."/>
            <person name="Pasa-Tolic L."/>
            <person name="Chaput D.L."/>
            <person name="Haridas S."/>
            <person name="Grigoriev I.V."/>
            <person name="Santelli C.M."/>
            <person name="Hansel C.M."/>
        </authorList>
    </citation>
    <scope>NUCLEOTIDE SEQUENCE [LARGE SCALE GENOMIC DNA]</scope>
    <source>
        <strain evidence="1 2">AP3s5-JAC2a</strain>
    </source>
</reference>
<dbReference type="InterPro" id="IPR036291">
    <property type="entry name" value="NAD(P)-bd_dom_sf"/>
</dbReference>
<dbReference type="STRING" id="1460663.A0A177CSQ5"/>
<keyword evidence="2" id="KW-1185">Reference proteome</keyword>
<dbReference type="InParanoid" id="A0A177CSQ5"/>
<dbReference type="OrthoDB" id="2735536at2759"/>
<evidence type="ECO:0000313" key="1">
    <source>
        <dbReference type="EMBL" id="OAG10563.1"/>
    </source>
</evidence>
<dbReference type="Gene3D" id="3.40.50.720">
    <property type="entry name" value="NAD(P)-binding Rossmann-like Domain"/>
    <property type="match status" value="1"/>
</dbReference>
<dbReference type="SUPFAM" id="SSF51735">
    <property type="entry name" value="NAD(P)-binding Rossmann-fold domains"/>
    <property type="match status" value="1"/>
</dbReference>
<dbReference type="RefSeq" id="XP_018040928.1">
    <property type="nucleotide sequence ID" value="XM_018182580.1"/>
</dbReference>
<gene>
    <name evidence="1" type="ORF">CC84DRAFT_1213875</name>
</gene>
<dbReference type="AlphaFoldDB" id="A0A177CSQ5"/>
<evidence type="ECO:0000313" key="2">
    <source>
        <dbReference type="Proteomes" id="UP000077069"/>
    </source>
</evidence>